<protein>
    <submittedName>
        <fullName evidence="1">Uncharacterized protein</fullName>
    </submittedName>
</protein>
<evidence type="ECO:0000313" key="1">
    <source>
        <dbReference type="EMBL" id="KAH7912864.1"/>
    </source>
</evidence>
<accession>A0ACB8AHK1</accession>
<gene>
    <name evidence="1" type="ORF">BJ138DRAFT_1147354</name>
</gene>
<reference evidence="1" key="1">
    <citation type="journal article" date="2021" name="New Phytol.">
        <title>Evolutionary innovations through gain and loss of genes in the ectomycorrhizal Boletales.</title>
        <authorList>
            <person name="Wu G."/>
            <person name="Miyauchi S."/>
            <person name="Morin E."/>
            <person name="Kuo A."/>
            <person name="Drula E."/>
            <person name="Varga T."/>
            <person name="Kohler A."/>
            <person name="Feng B."/>
            <person name="Cao Y."/>
            <person name="Lipzen A."/>
            <person name="Daum C."/>
            <person name="Hundley H."/>
            <person name="Pangilinan J."/>
            <person name="Johnson J."/>
            <person name="Barry K."/>
            <person name="LaButti K."/>
            <person name="Ng V."/>
            <person name="Ahrendt S."/>
            <person name="Min B."/>
            <person name="Choi I.G."/>
            <person name="Park H."/>
            <person name="Plett J.M."/>
            <person name="Magnuson J."/>
            <person name="Spatafora J.W."/>
            <person name="Nagy L.G."/>
            <person name="Henrissat B."/>
            <person name="Grigoriev I.V."/>
            <person name="Yang Z.L."/>
            <person name="Xu J."/>
            <person name="Martin F.M."/>
        </authorList>
    </citation>
    <scope>NUCLEOTIDE SEQUENCE</scope>
    <source>
        <strain evidence="1">ATCC 28755</strain>
    </source>
</reference>
<dbReference type="Proteomes" id="UP000790377">
    <property type="component" value="Unassembled WGS sequence"/>
</dbReference>
<evidence type="ECO:0000313" key="2">
    <source>
        <dbReference type="Proteomes" id="UP000790377"/>
    </source>
</evidence>
<organism evidence="1 2">
    <name type="scientific">Hygrophoropsis aurantiaca</name>
    <dbReference type="NCBI Taxonomy" id="72124"/>
    <lineage>
        <taxon>Eukaryota</taxon>
        <taxon>Fungi</taxon>
        <taxon>Dikarya</taxon>
        <taxon>Basidiomycota</taxon>
        <taxon>Agaricomycotina</taxon>
        <taxon>Agaricomycetes</taxon>
        <taxon>Agaricomycetidae</taxon>
        <taxon>Boletales</taxon>
        <taxon>Coniophorineae</taxon>
        <taxon>Hygrophoropsidaceae</taxon>
        <taxon>Hygrophoropsis</taxon>
    </lineage>
</organism>
<name>A0ACB8AHK1_9AGAM</name>
<proteinExistence type="predicted"/>
<comment type="caution">
    <text evidence="1">The sequence shown here is derived from an EMBL/GenBank/DDBJ whole genome shotgun (WGS) entry which is preliminary data.</text>
</comment>
<sequence length="259" mass="28579">MDLTSWRILAYLKRNMIGQVIERLVTSTSLMEFLTRRTSLWGSFCNINYNRGQPVIQIQTHQQPYPLIFAIMPKAKSTKPDTRKVPYKVESAGSKNSEKGEGYGSPGTAQAIADAASSEDPLEGPTQQTATTVPDEHSTLTPQKDDLDGYAGVVSNNAEQTNENKNGNNVAGTSTSAQPANKIKVAAKTKAKPKPKRKPKRSRIRPARVTYDIDEMYGEPNFFDGMPADDADAFSVYFLFDILPMLTIPVATLFRRSGQ</sequence>
<dbReference type="EMBL" id="MU267642">
    <property type="protein sequence ID" value="KAH7912864.1"/>
    <property type="molecule type" value="Genomic_DNA"/>
</dbReference>
<keyword evidence="2" id="KW-1185">Reference proteome</keyword>